<dbReference type="Proteomes" id="UP000092600">
    <property type="component" value="Unassembled WGS sequence"/>
</dbReference>
<feature type="region of interest" description="Disordered" evidence="1">
    <location>
        <begin position="1"/>
        <end position="125"/>
    </location>
</feature>
<organism evidence="2 3">
    <name type="scientific">Ananas comosus</name>
    <name type="common">Pineapple</name>
    <name type="synonym">Ananas ananas</name>
    <dbReference type="NCBI Taxonomy" id="4615"/>
    <lineage>
        <taxon>Eukaryota</taxon>
        <taxon>Viridiplantae</taxon>
        <taxon>Streptophyta</taxon>
        <taxon>Embryophyta</taxon>
        <taxon>Tracheophyta</taxon>
        <taxon>Spermatophyta</taxon>
        <taxon>Magnoliopsida</taxon>
        <taxon>Liliopsida</taxon>
        <taxon>Poales</taxon>
        <taxon>Bromeliaceae</taxon>
        <taxon>Bromelioideae</taxon>
        <taxon>Ananas</taxon>
    </lineage>
</organism>
<evidence type="ECO:0000256" key="1">
    <source>
        <dbReference type="SAM" id="MobiDB-lite"/>
    </source>
</evidence>
<reference evidence="2 3" key="1">
    <citation type="journal article" date="2016" name="DNA Res.">
        <title>The draft genome of MD-2 pineapple using hybrid error correction of long reads.</title>
        <authorList>
            <person name="Redwan R.M."/>
            <person name="Saidin A."/>
            <person name="Kumar S.V."/>
        </authorList>
    </citation>
    <scope>NUCLEOTIDE SEQUENCE [LARGE SCALE GENOMIC DNA]</scope>
    <source>
        <strain evidence="3">cv. MD2</strain>
        <tissue evidence="2">Leaf</tissue>
    </source>
</reference>
<comment type="caution">
    <text evidence="2">The sequence shown here is derived from an EMBL/GenBank/DDBJ whole genome shotgun (WGS) entry which is preliminary data.</text>
</comment>
<feature type="compositionally biased region" description="Acidic residues" evidence="1">
    <location>
        <begin position="62"/>
        <end position="83"/>
    </location>
</feature>
<feature type="compositionally biased region" description="Polar residues" evidence="1">
    <location>
        <begin position="211"/>
        <end position="222"/>
    </location>
</feature>
<evidence type="ECO:0000313" key="2">
    <source>
        <dbReference type="EMBL" id="OAY84997.1"/>
    </source>
</evidence>
<dbReference type="PANTHER" id="PTHR46537:SF3">
    <property type="entry name" value="E3 UBIQUITIN-PROTEIN LIGASE RING1A"/>
    <property type="match status" value="1"/>
</dbReference>
<gene>
    <name evidence="2" type="ORF">ACMD2_16939</name>
</gene>
<dbReference type="STRING" id="4615.A0A199W691"/>
<feature type="compositionally biased region" description="Acidic residues" evidence="1">
    <location>
        <begin position="98"/>
        <end position="107"/>
    </location>
</feature>
<feature type="region of interest" description="Disordered" evidence="1">
    <location>
        <begin position="189"/>
        <end position="301"/>
    </location>
</feature>
<proteinExistence type="predicted"/>
<protein>
    <submittedName>
        <fullName evidence="2">Putative E3 ubiquitin-protein ligase RING1a</fullName>
    </submittedName>
</protein>
<feature type="compositionally biased region" description="Polar residues" evidence="1">
    <location>
        <begin position="326"/>
        <end position="339"/>
    </location>
</feature>
<feature type="compositionally biased region" description="Gly residues" evidence="1">
    <location>
        <begin position="21"/>
        <end position="37"/>
    </location>
</feature>
<name>A0A199W691_ANACO</name>
<sequence>MPAQKRPHPPPHNDDHHHHGGGGGGGGGSGGGGGAGAGDASPHPSSSSPPPPQQQQVKEAKEEEEEEEEEEDEAEDAAEDGEEPPPTPQPPPKVEPPVDQDDSDGEGQSESSQSAGDRDENNECPACRTHCASRRSLRDDPNYDALIAALYPDIDKYEEEELAFDEEERSRNRKIQESIAETLRRQVEALGRRRSASKAAAFPFTRRSHGNFRNNHGQNSYSRGRGRSNARDIAPTGSDDEDEELGNGNNDGSKESSSADEGSPDIRHKRSRRWPAPPRSSPARTAGNADVGGDENDDLGLIRENVSTSPLRAGNREMLAWGKNGARSQTRHGNSSGSNGRLAKGGRMAKLAEYLRNLDENDNELDVHLILLPLDGESLINLPTWYLCCRPSSSIRHLRQFVAHKTSQQAEEVEIYGRKPQFGDTAIKDEAKLDHLESLEILAGDESLAKLCASFISARGDMELVYAIKRQS</sequence>
<dbReference type="EMBL" id="LSRQ01000145">
    <property type="protein sequence ID" value="OAY84997.1"/>
    <property type="molecule type" value="Genomic_DNA"/>
</dbReference>
<dbReference type="InterPro" id="IPR044592">
    <property type="entry name" value="RING1A/B"/>
</dbReference>
<feature type="region of interest" description="Disordered" evidence="1">
    <location>
        <begin position="324"/>
        <end position="344"/>
    </location>
</feature>
<feature type="compositionally biased region" description="Pro residues" evidence="1">
    <location>
        <begin position="84"/>
        <end position="95"/>
    </location>
</feature>
<dbReference type="PANTHER" id="PTHR46537">
    <property type="entry name" value="OS11G0578200 PROTEIN"/>
    <property type="match status" value="1"/>
</dbReference>
<feature type="compositionally biased region" description="Polar residues" evidence="1">
    <location>
        <begin position="247"/>
        <end position="260"/>
    </location>
</feature>
<accession>A0A199W691</accession>
<dbReference type="AlphaFoldDB" id="A0A199W691"/>
<evidence type="ECO:0000313" key="3">
    <source>
        <dbReference type="Proteomes" id="UP000092600"/>
    </source>
</evidence>